<dbReference type="InterPro" id="IPR008258">
    <property type="entry name" value="Transglycosylase_SLT_dom_1"/>
</dbReference>
<dbReference type="EMBL" id="JAGJRS010000034">
    <property type="protein sequence ID" value="MBP1475778.1"/>
    <property type="molecule type" value="Genomic_DNA"/>
</dbReference>
<gene>
    <name evidence="3" type="ORF">J7I44_15835</name>
</gene>
<dbReference type="Proteomes" id="UP000823790">
    <property type="component" value="Unassembled WGS sequence"/>
</dbReference>
<protein>
    <submittedName>
        <fullName evidence="3">Lytic transglycosylase domain-containing protein</fullName>
    </submittedName>
</protein>
<accession>A0ABS4DRU2</accession>
<dbReference type="InterPro" id="IPR023346">
    <property type="entry name" value="Lysozyme-like_dom_sf"/>
</dbReference>
<evidence type="ECO:0000313" key="4">
    <source>
        <dbReference type="Proteomes" id="UP000823790"/>
    </source>
</evidence>
<dbReference type="Gene3D" id="1.10.530.10">
    <property type="match status" value="1"/>
</dbReference>
<reference evidence="3 4" key="1">
    <citation type="submission" date="2021-04" db="EMBL/GenBank/DDBJ databases">
        <authorList>
            <person name="Huq M.A."/>
        </authorList>
    </citation>
    <scope>NUCLEOTIDE SEQUENCE [LARGE SCALE GENOMIC DNA]</scope>
    <source>
        <strain evidence="3 4">MAH-13</strain>
    </source>
</reference>
<proteinExistence type="predicted"/>
<comment type="caution">
    <text evidence="3">The sequence shown here is derived from an EMBL/GenBank/DDBJ whole genome shotgun (WGS) entry which is preliminary data.</text>
</comment>
<feature type="region of interest" description="Disordered" evidence="1">
    <location>
        <begin position="149"/>
        <end position="176"/>
    </location>
</feature>
<dbReference type="CDD" id="cd16892">
    <property type="entry name" value="LT_VirB1-like"/>
    <property type="match status" value="1"/>
</dbReference>
<feature type="region of interest" description="Disordered" evidence="1">
    <location>
        <begin position="204"/>
        <end position="269"/>
    </location>
</feature>
<feature type="domain" description="Transglycosylase SLT" evidence="2">
    <location>
        <begin position="15"/>
        <end position="128"/>
    </location>
</feature>
<evidence type="ECO:0000259" key="2">
    <source>
        <dbReference type="Pfam" id="PF01464"/>
    </source>
</evidence>
<organism evidence="3 4">
    <name type="scientific">Frateuria flava</name>
    <dbReference type="NCBI Taxonomy" id="2821489"/>
    <lineage>
        <taxon>Bacteria</taxon>
        <taxon>Pseudomonadati</taxon>
        <taxon>Pseudomonadota</taxon>
        <taxon>Gammaproteobacteria</taxon>
        <taxon>Lysobacterales</taxon>
        <taxon>Rhodanobacteraceae</taxon>
        <taxon>Frateuria</taxon>
    </lineage>
</organism>
<feature type="compositionally biased region" description="Pro residues" evidence="1">
    <location>
        <begin position="213"/>
        <end position="223"/>
    </location>
</feature>
<dbReference type="Pfam" id="PF01464">
    <property type="entry name" value="SLT"/>
    <property type="match status" value="1"/>
</dbReference>
<evidence type="ECO:0000313" key="3">
    <source>
        <dbReference type="EMBL" id="MBP1475778.1"/>
    </source>
</evidence>
<name>A0ABS4DRU2_9GAMM</name>
<evidence type="ECO:0000256" key="1">
    <source>
        <dbReference type="SAM" id="MobiDB-lite"/>
    </source>
</evidence>
<sequence length="269" mass="27949">MVPAYNPMSCPHLAVPAEIMQHVVQAESGGNRFAIGVVGARLERQPRNLGEAIATARMLESGGYDFSLGVAQINRSNLLRYGLDTFEQAFDACANLNAGARILAECYARSGDDWGKAFSCYYSGNFTTGYRDGYVQRIFASLGAGVPDGSAPITVRPRTTEHPAGHPTPAERTALPGSAAYRASIRSTAIDTVAGALVTAVAGTPGHAETAESPPPPSLPEPAEPSASAFVPRVSEPGAPPRSDVPAAGSATGSQATRDQETADAAFVF</sequence>
<keyword evidence="4" id="KW-1185">Reference proteome</keyword>
<dbReference type="SUPFAM" id="SSF53955">
    <property type="entry name" value="Lysozyme-like"/>
    <property type="match status" value="1"/>
</dbReference>